<protein>
    <submittedName>
        <fullName evidence="2">TRAP transporter TAXI family solute receptor</fullName>
    </submittedName>
</protein>
<proteinExistence type="predicted"/>
<organism evidence="2 3">
    <name type="scientific">Caldalkalibacillus horti</name>
    <dbReference type="NCBI Taxonomy" id="77523"/>
    <lineage>
        <taxon>Bacteria</taxon>
        <taxon>Bacillati</taxon>
        <taxon>Bacillota</taxon>
        <taxon>Bacilli</taxon>
        <taxon>Bacillales</taxon>
        <taxon>Bacillaceae</taxon>
        <taxon>Caldalkalibacillus</taxon>
    </lineage>
</organism>
<feature type="signal peptide" evidence="1">
    <location>
        <begin position="1"/>
        <end position="20"/>
    </location>
</feature>
<comment type="caution">
    <text evidence="2">The sequence shown here is derived from an EMBL/GenBank/DDBJ whole genome shotgun (WGS) entry which is preliminary data.</text>
</comment>
<dbReference type="CDD" id="cd13567">
    <property type="entry name" value="PBP2_TtGluBP"/>
    <property type="match status" value="1"/>
</dbReference>
<dbReference type="EMBL" id="JAUSTY010000002">
    <property type="protein sequence ID" value="MDQ0164520.1"/>
    <property type="molecule type" value="Genomic_DNA"/>
</dbReference>
<evidence type="ECO:0000313" key="3">
    <source>
        <dbReference type="Proteomes" id="UP001235840"/>
    </source>
</evidence>
<dbReference type="Gene3D" id="3.40.190.10">
    <property type="entry name" value="Periplasmic binding protein-like II"/>
    <property type="match status" value="2"/>
</dbReference>
<dbReference type="PROSITE" id="PS51257">
    <property type="entry name" value="PROKAR_LIPOPROTEIN"/>
    <property type="match status" value="1"/>
</dbReference>
<dbReference type="Proteomes" id="UP001235840">
    <property type="component" value="Unassembled WGS sequence"/>
</dbReference>
<dbReference type="InterPro" id="IPR011852">
    <property type="entry name" value="TRAP_TAXI"/>
</dbReference>
<dbReference type="RefSeq" id="WP_307390244.1">
    <property type="nucleotide sequence ID" value="NZ_BAAADK010000018.1"/>
</dbReference>
<keyword evidence="3" id="KW-1185">Reference proteome</keyword>
<dbReference type="NCBIfam" id="TIGR02122">
    <property type="entry name" value="TRAP_TAXI"/>
    <property type="match status" value="1"/>
</dbReference>
<dbReference type="PANTHER" id="PTHR42941">
    <property type="entry name" value="SLL1037 PROTEIN"/>
    <property type="match status" value="1"/>
</dbReference>
<dbReference type="SUPFAM" id="SSF53850">
    <property type="entry name" value="Periplasmic binding protein-like II"/>
    <property type="match status" value="1"/>
</dbReference>
<dbReference type="Pfam" id="PF16868">
    <property type="entry name" value="NMT1_3"/>
    <property type="match status" value="1"/>
</dbReference>
<keyword evidence="1" id="KW-0732">Signal</keyword>
<evidence type="ECO:0000256" key="1">
    <source>
        <dbReference type="SAM" id="SignalP"/>
    </source>
</evidence>
<accession>A0ABT9VV67</accession>
<keyword evidence="2" id="KW-0675">Receptor</keyword>
<gene>
    <name evidence="2" type="ORF">J2S11_000420</name>
</gene>
<reference evidence="2 3" key="1">
    <citation type="submission" date="2023-07" db="EMBL/GenBank/DDBJ databases">
        <title>Genomic Encyclopedia of Type Strains, Phase IV (KMG-IV): sequencing the most valuable type-strain genomes for metagenomic binning, comparative biology and taxonomic classification.</title>
        <authorList>
            <person name="Goeker M."/>
        </authorList>
    </citation>
    <scope>NUCLEOTIDE SEQUENCE [LARGE SCALE GENOMIC DNA]</scope>
    <source>
        <strain evidence="2 3">DSM 12751</strain>
    </source>
</reference>
<name>A0ABT9VV67_9BACI</name>
<feature type="chain" id="PRO_5045723860" evidence="1">
    <location>
        <begin position="21"/>
        <end position="339"/>
    </location>
</feature>
<evidence type="ECO:0000313" key="2">
    <source>
        <dbReference type="EMBL" id="MDQ0164520.1"/>
    </source>
</evidence>
<dbReference type="PANTHER" id="PTHR42941:SF1">
    <property type="entry name" value="SLL1037 PROTEIN"/>
    <property type="match status" value="1"/>
</dbReference>
<sequence>MKKRKSILTLIILSLALVLAACGGNGTENGNGEQQGSDSSGGNGATSSIIIATGGTTGTYYALGGALAVNIEQKTNINSSAQSTGASAENMRLLRTGDVDLAFTQGDIADYAVSGSIMFEADGAIENIQGIASLYNETIQIVVAEDSDIQSVEDLAGKRVSVGAPGSGTEANAEQILEIYGMTFDDLGRADRLAFGESTSFIQDGSLDAAFVTAGTPTAAVNELAATRGVRIVGLDDSHIADLIDQYPYYAEEIIPAGTYSGFDEEIKTVAVKAQLVVRSELEEDAVYEITKALFESIDALGSTHEKGSHISLDTALEGLSLELHPGAIRYYDEQGIQR</sequence>